<feature type="compositionally biased region" description="Polar residues" evidence="1">
    <location>
        <begin position="454"/>
        <end position="463"/>
    </location>
</feature>
<dbReference type="InParanoid" id="B8BQ18"/>
<dbReference type="eggNOG" id="ENOG502SKNR">
    <property type="taxonomic scope" value="Eukaryota"/>
</dbReference>
<gene>
    <name evidence="3" type="ORF">THAPSDRAFT_20681</name>
</gene>
<feature type="region of interest" description="Disordered" evidence="1">
    <location>
        <begin position="415"/>
        <end position="463"/>
    </location>
</feature>
<dbReference type="PANTHER" id="PTHR21224:SF1">
    <property type="entry name" value="INTEGRATOR COMPLEX SUBUNIT 1"/>
    <property type="match status" value="1"/>
</dbReference>
<dbReference type="RefSeq" id="XP_002286069.1">
    <property type="nucleotide sequence ID" value="XM_002286033.1"/>
</dbReference>
<evidence type="ECO:0000256" key="1">
    <source>
        <dbReference type="SAM" id="MobiDB-lite"/>
    </source>
</evidence>
<dbReference type="KEGG" id="tps:THAPSDRAFT_20681"/>
<evidence type="ECO:0000313" key="4">
    <source>
        <dbReference type="Proteomes" id="UP000001449"/>
    </source>
</evidence>
<feature type="region of interest" description="Disordered" evidence="1">
    <location>
        <begin position="121"/>
        <end position="161"/>
    </location>
</feature>
<feature type="compositionally biased region" description="Acidic residues" evidence="1">
    <location>
        <begin position="60"/>
        <end position="71"/>
    </location>
</feature>
<feature type="domain" description="Integrator complex subunit 1 RPB2-binding" evidence="2">
    <location>
        <begin position="495"/>
        <end position="641"/>
    </location>
</feature>
<dbReference type="GeneID" id="7449765"/>
<dbReference type="InterPro" id="IPR038902">
    <property type="entry name" value="INTS1"/>
</dbReference>
<dbReference type="GO" id="GO:0032039">
    <property type="term" value="C:integrator complex"/>
    <property type="evidence" value="ECO:0000318"/>
    <property type="project" value="GO_Central"/>
</dbReference>
<protein>
    <recommendedName>
        <fullName evidence="2">Integrator complex subunit 1 RPB2-binding domain-containing protein</fullName>
    </recommendedName>
</protein>
<dbReference type="GO" id="GO:0034474">
    <property type="term" value="P:U2 snRNA 3'-end processing"/>
    <property type="evidence" value="ECO:0000318"/>
    <property type="project" value="GO_Central"/>
</dbReference>
<feature type="domain" description="Integrator complex subunit 1 RPB2-binding" evidence="2">
    <location>
        <begin position="1033"/>
        <end position="1197"/>
    </location>
</feature>
<reference evidence="3 4" key="1">
    <citation type="journal article" date="2004" name="Science">
        <title>The genome of the diatom Thalassiosira pseudonana: ecology, evolution, and metabolism.</title>
        <authorList>
            <person name="Armbrust E.V."/>
            <person name="Berges J.A."/>
            <person name="Bowler C."/>
            <person name="Green B.R."/>
            <person name="Martinez D."/>
            <person name="Putnam N.H."/>
            <person name="Zhou S."/>
            <person name="Allen A.E."/>
            <person name="Apt K.E."/>
            <person name="Bechner M."/>
            <person name="Brzezinski M.A."/>
            <person name="Chaal B.K."/>
            <person name="Chiovitti A."/>
            <person name="Davis A.K."/>
            <person name="Demarest M.S."/>
            <person name="Detter J.C."/>
            <person name="Glavina T."/>
            <person name="Goodstein D."/>
            <person name="Hadi M.Z."/>
            <person name="Hellsten U."/>
            <person name="Hildebrand M."/>
            <person name="Jenkins B.D."/>
            <person name="Jurka J."/>
            <person name="Kapitonov V.V."/>
            <person name="Kroger N."/>
            <person name="Lau W.W."/>
            <person name="Lane T.W."/>
            <person name="Larimer F.W."/>
            <person name="Lippmeier J.C."/>
            <person name="Lucas S."/>
            <person name="Medina M."/>
            <person name="Montsant A."/>
            <person name="Obornik M."/>
            <person name="Parker M.S."/>
            <person name="Palenik B."/>
            <person name="Pazour G.J."/>
            <person name="Richardson P.M."/>
            <person name="Rynearson T.A."/>
            <person name="Saito M.A."/>
            <person name="Schwartz D.C."/>
            <person name="Thamatrakoln K."/>
            <person name="Valentin K."/>
            <person name="Vardi A."/>
            <person name="Wilkerson F.P."/>
            <person name="Rokhsar D.S."/>
        </authorList>
    </citation>
    <scope>NUCLEOTIDE SEQUENCE [LARGE SCALE GENOMIC DNA]</scope>
    <source>
        <strain evidence="3 4">CCMP1335</strain>
    </source>
</reference>
<dbReference type="Proteomes" id="UP000001449">
    <property type="component" value="Chromosome 1"/>
</dbReference>
<dbReference type="EMBL" id="CM000638">
    <property type="protein sequence ID" value="EED95710.1"/>
    <property type="molecule type" value="Genomic_DNA"/>
</dbReference>
<keyword evidence="4" id="KW-1185">Reference proteome</keyword>
<dbReference type="Pfam" id="PF12432">
    <property type="entry name" value="INTS1_RP2B-bd"/>
    <property type="match status" value="2"/>
</dbReference>
<dbReference type="InterPro" id="IPR022145">
    <property type="entry name" value="INTS1_RPB2-bd"/>
</dbReference>
<dbReference type="HOGENOM" id="CLU_232362_0_0_1"/>
<evidence type="ECO:0000313" key="3">
    <source>
        <dbReference type="EMBL" id="EED95710.1"/>
    </source>
</evidence>
<name>B8BQ18_THAPS</name>
<feature type="region of interest" description="Disordered" evidence="1">
    <location>
        <begin position="55"/>
        <end position="104"/>
    </location>
</feature>
<dbReference type="STRING" id="35128.B8BQ18"/>
<evidence type="ECO:0000259" key="2">
    <source>
        <dbReference type="Pfam" id="PF12432"/>
    </source>
</evidence>
<feature type="region of interest" description="Disordered" evidence="1">
    <location>
        <begin position="1"/>
        <end position="30"/>
    </location>
</feature>
<dbReference type="PANTHER" id="PTHR21224">
    <property type="entry name" value="INTEGRATOR COMPLEX SUBUNIT 1"/>
    <property type="match status" value="1"/>
</dbReference>
<sequence length="2103" mass="232285">MEAPDTASEYPHPNTALSTNSRGFHRSAAPAFPPPRAFFAALSKIVLVSIGGSATTTLPADDEVEDDDATEGVDSSANTSSDKAKTEAAPTTAVDEDPPSAAATEQQLSFVAASLFSQFTADRRRRRRPTPPAPPALLGRTATTMASTHAPPTLSGTNSPPMELDACVKAIVDHQHLDGSLGGVAKRNLAMIGLIQRLSVDLKCLQRSNIAMGLSDDTLPICDMPAVKELVTNPALFRCVVGMLMPQTTLPGVSLGAQSGSSFQIKHGRKRSPSEDSSIQSRKKPMTPTPGGHQKQPSNLPASVTHDIGSDADGNLHALGSTVLYSVLQLVDHWPIQIMKAFAVDSFGGRTWVDDDRCRGIVSNLAKSLERDPDEVVDESLITVADEVERYFSSLMSQTEKSCSKACLASVTSAPKVPSSKEKRKQSMPTESSDEPSSSSGEEEVLETETTSTKVDSTQSSSPLSPLDVIFKRSSLSKETVRSRYIGYNLDLADEAISDALSERLSSKSKQNTGLLRTLPSFTCIPRVRCLVSRHLERWLQSPALAQLARELFSQIVRQLRNVEPLLPDDAEAIDNILQMNLKANQLPMHLENIKLIALTVPTKTAAEQIFSHCIRVNSSNDANGSIALSNEQLEMLRTVYSSFRPQLATDALSASILCIAYEVKREANASELAAQVQRVRRLLCTVMDTIDGCDAYDIVTSVIQSTIGTSPNSEIVSRLIFECTTLVPRSVPSYQSFGLDRVGGDELASFRDKLLALRKLILKWCFSNICSTKYRQIAQDEEDARADTFNDHCAVRRGPDVPNYNSVLDTNWWNEFEDRRKKAHTREDRSSFQVMMASIRCLLFIAPPSSKELRAFAMAPGVEEFQDDEKLRSMDFIHAYVDIDDEMIRMVLDASQLTPSTSLSIIESLVSGCSSTTSTIISCSCGTIWEMYKIAEYVPELRRVANNHPLSDSDTDVNMETNDAPTTRLDLSNLPRLAHPHLWWRVSSIALIMCSISPTIGNEMWSKHPTLRALIKMTTSQKYRFPTADCSEAEKERAKLAEERLRDQEAKASALCLACLSVAVMLVHSPLYSPLQIADLLFVPPQKKQVVAEPKPQEVFSPMYRRAGTRSSARQREKQDRLVAIEAERKAAALHAETMRQRKLLRAMQKSIMLWDPTQEQRKPPKGSIDVILSANEQFGLADAFRFSSKPDFLLLTIGEGRSAIERAYDWLIPIISTHPHIIDRLQPSSSCFLLLRAYGTEGNKNSELLSLSAPLLSHVSKCLLGEYGEQHSLLSLELLLQDIADENGDRRRCARAVLQEAIGSRRQQSFPRSNCNLNLCGWMLELSYVDNAKVLVPLAVKFVSQLTSNALAYERGEVLSTYILALSEYNLFLQQNAMDPGVNFAVSLSILISIRPRVCSDAMDRFSTLKELVVAEITKALDKSIATNEDKATNILPLVSIVLQSGDGSTKSAVIPSHLLRSAIIVLSSLHDTDFENQKSDAWRLLKFLINPSPSHGSSVVNIEPISGVASATYNQSKTKAVTTEEWTLLAKARSSIVANNAVVSAPVAVLPRLLLCSGLTHHSFSKALNRLDEFGKSSSDSSKAFGDLISSSAVSEWNLPRICCSNMKRRILGRISAYMRSVKDTFKFMFVDWLETESIATESSKRTLLKRIKCKDAKYVTASSIIPAKANEFVDLLEDTVAADSSTRNEWESFRDTVTTFTVPTLSSTETLSIDYVKSCIASERCDLLEEALNSIESRSFNTPQAGLELAAAKVLLECFALNTTNQRFAVILLKWIPRLTRIRGDGELWNLIFVGSEANNWMSLVCNCALQWSSGHVSSCQEWIIMQLPICTQWNTAPSSRVLLRFLVVSSEQRSIHCLDRNHVDHFLRFECMDTLGSATSAIKLCLDYIRLDSEDSHKNTTSVDRRNIIPDWLTTILSVARKGNVYLEQTVKLSLKYCDTYPSGSPVYAAVLLRLYLAHPCSIDLALPGLRNTLLHASQTLLPAWLDWRCPLDGQISEMISNLATSPHQRLLQSVVDIAKQHPLLIVKQMGIVNQQLLGDGSGFDDVNGLRLMKRGRIVSNSLNGLYAQIGGTTTKKIRVAQWGDSFNEAAWSSFLDR</sequence>
<dbReference type="PaxDb" id="35128-Thaps20681"/>
<feature type="region of interest" description="Disordered" evidence="1">
    <location>
        <begin position="261"/>
        <end position="307"/>
    </location>
</feature>
<proteinExistence type="predicted"/>
<organism evidence="3 4">
    <name type="scientific">Thalassiosira pseudonana</name>
    <name type="common">Marine diatom</name>
    <name type="synonym">Cyclotella nana</name>
    <dbReference type="NCBI Taxonomy" id="35128"/>
    <lineage>
        <taxon>Eukaryota</taxon>
        <taxon>Sar</taxon>
        <taxon>Stramenopiles</taxon>
        <taxon>Ochrophyta</taxon>
        <taxon>Bacillariophyta</taxon>
        <taxon>Coscinodiscophyceae</taxon>
        <taxon>Thalassiosirophycidae</taxon>
        <taxon>Thalassiosirales</taxon>
        <taxon>Thalassiosiraceae</taxon>
        <taxon>Thalassiosira</taxon>
    </lineage>
</organism>
<dbReference type="OMA" id="CIASERC"/>
<accession>B8BQ18</accession>
<reference evidence="3 4" key="2">
    <citation type="journal article" date="2008" name="Nature">
        <title>The Phaeodactylum genome reveals the evolutionary history of diatom genomes.</title>
        <authorList>
            <person name="Bowler C."/>
            <person name="Allen A.E."/>
            <person name="Badger J.H."/>
            <person name="Grimwood J."/>
            <person name="Jabbari K."/>
            <person name="Kuo A."/>
            <person name="Maheswari U."/>
            <person name="Martens C."/>
            <person name="Maumus F."/>
            <person name="Otillar R.P."/>
            <person name="Rayko E."/>
            <person name="Salamov A."/>
            <person name="Vandepoele K."/>
            <person name="Beszteri B."/>
            <person name="Gruber A."/>
            <person name="Heijde M."/>
            <person name="Katinka M."/>
            <person name="Mock T."/>
            <person name="Valentin K."/>
            <person name="Verret F."/>
            <person name="Berges J.A."/>
            <person name="Brownlee C."/>
            <person name="Cadoret J.P."/>
            <person name="Chiovitti A."/>
            <person name="Choi C.J."/>
            <person name="Coesel S."/>
            <person name="De Martino A."/>
            <person name="Detter J.C."/>
            <person name="Durkin C."/>
            <person name="Falciatore A."/>
            <person name="Fournet J."/>
            <person name="Haruta M."/>
            <person name="Huysman M.J."/>
            <person name="Jenkins B.D."/>
            <person name="Jiroutova K."/>
            <person name="Jorgensen R.E."/>
            <person name="Joubert Y."/>
            <person name="Kaplan A."/>
            <person name="Kroger N."/>
            <person name="Kroth P.G."/>
            <person name="La Roche J."/>
            <person name="Lindquist E."/>
            <person name="Lommer M."/>
            <person name="Martin-Jezequel V."/>
            <person name="Lopez P.J."/>
            <person name="Lucas S."/>
            <person name="Mangogna M."/>
            <person name="McGinnis K."/>
            <person name="Medlin L.K."/>
            <person name="Montsant A."/>
            <person name="Oudot-Le Secq M.P."/>
            <person name="Napoli C."/>
            <person name="Obornik M."/>
            <person name="Parker M.S."/>
            <person name="Petit J.L."/>
            <person name="Porcel B.M."/>
            <person name="Poulsen N."/>
            <person name="Robison M."/>
            <person name="Rychlewski L."/>
            <person name="Rynearson T.A."/>
            <person name="Schmutz J."/>
            <person name="Shapiro H."/>
            <person name="Siaut M."/>
            <person name="Stanley M."/>
            <person name="Sussman M.R."/>
            <person name="Taylor A.R."/>
            <person name="Vardi A."/>
            <person name="von Dassow P."/>
            <person name="Vyverman W."/>
            <person name="Willis A."/>
            <person name="Wyrwicz L.S."/>
            <person name="Rokhsar D.S."/>
            <person name="Weissenbach J."/>
            <person name="Armbrust E.V."/>
            <person name="Green B.R."/>
            <person name="Van de Peer Y."/>
            <person name="Grigoriev I.V."/>
        </authorList>
    </citation>
    <scope>NUCLEOTIDE SEQUENCE [LARGE SCALE GENOMIC DNA]</scope>
    <source>
        <strain evidence="3 4">CCMP1335</strain>
    </source>
</reference>